<comment type="caution">
    <text evidence="1">The sequence shown here is derived from an EMBL/GenBank/DDBJ whole genome shotgun (WGS) entry which is preliminary data.</text>
</comment>
<gene>
    <name evidence="1" type="ORF">DJ010_03155</name>
</gene>
<organism evidence="1 2">
    <name type="scientific">Nocardioides silvaticus</name>
    <dbReference type="NCBI Taxonomy" id="2201891"/>
    <lineage>
        <taxon>Bacteria</taxon>
        <taxon>Bacillati</taxon>
        <taxon>Actinomycetota</taxon>
        <taxon>Actinomycetes</taxon>
        <taxon>Propionibacteriales</taxon>
        <taxon>Nocardioidaceae</taxon>
        <taxon>Nocardioides</taxon>
    </lineage>
</organism>
<dbReference type="Proteomes" id="UP000245507">
    <property type="component" value="Unassembled WGS sequence"/>
</dbReference>
<keyword evidence="2" id="KW-1185">Reference proteome</keyword>
<evidence type="ECO:0000313" key="1">
    <source>
        <dbReference type="EMBL" id="PWN04635.1"/>
    </source>
</evidence>
<sequence length="119" mass="13082">MPGQTVGTVISGRYDDDAHRTHVLVETEGREIRFDVVDIPDDTYGYSRADRELVAAGAPAYASQPDGRVGLWARPGSYRWLVERFAEAGVGDAEASRVLAAVRSGMGSKEFRFVYKRTA</sequence>
<dbReference type="EMBL" id="QGDD01000001">
    <property type="protein sequence ID" value="PWN04635.1"/>
    <property type="molecule type" value="Genomic_DNA"/>
</dbReference>
<dbReference type="AlphaFoldDB" id="A0A316TNM0"/>
<name>A0A316TNM0_9ACTN</name>
<accession>A0A316TNM0</accession>
<evidence type="ECO:0000313" key="2">
    <source>
        <dbReference type="Proteomes" id="UP000245507"/>
    </source>
</evidence>
<protein>
    <submittedName>
        <fullName evidence="1">Uncharacterized protein</fullName>
    </submittedName>
</protein>
<proteinExistence type="predicted"/>
<reference evidence="1 2" key="1">
    <citation type="submission" date="2018-05" db="EMBL/GenBank/DDBJ databases">
        <title>Nocardioides silvaticus genome.</title>
        <authorList>
            <person name="Li C."/>
            <person name="Wang G."/>
        </authorList>
    </citation>
    <scope>NUCLEOTIDE SEQUENCE [LARGE SCALE GENOMIC DNA]</scope>
    <source>
        <strain evidence="1 2">CCTCC AB 2018079</strain>
    </source>
</reference>